<dbReference type="PROSITE" id="PS00012">
    <property type="entry name" value="PHOSPHOPANTETHEINE"/>
    <property type="match status" value="1"/>
</dbReference>
<reference evidence="10 11" key="1">
    <citation type="submission" date="2016-06" db="EMBL/GenBank/DDBJ databases">
        <authorList>
            <person name="Kjaerup R.B."/>
            <person name="Dalgaard T.S."/>
            <person name="Juul-Madsen H.R."/>
        </authorList>
    </citation>
    <scope>NUCLEOTIDE SEQUENCE [LARGE SCALE GENOMIC DNA]</scope>
    <source>
        <strain evidence="10 11">1245752.6</strain>
    </source>
</reference>
<dbReference type="PANTHER" id="PTHR43775:SF51">
    <property type="entry name" value="INACTIVE PHENOLPHTHIOCEROL SYNTHESIS POLYKETIDE SYNTHASE TYPE I PKS1-RELATED"/>
    <property type="match status" value="1"/>
</dbReference>
<dbReference type="InterPro" id="IPR009081">
    <property type="entry name" value="PP-bd_ACP"/>
</dbReference>
<evidence type="ECO:0000259" key="8">
    <source>
        <dbReference type="PROSITE" id="PS50075"/>
    </source>
</evidence>
<sequence>MQPTDIAIIGLACRFPGAAGPRGFWELVREGREVTEPLSAVDEFDAEFFNVSPREAGAMDPRQRLALELTWELFEDAFLLPDTLRGGQVAVYLGAMSDDYTLLTLREAGEEVDHHAFAGLSRGMIANRVSYAFGLRGPSMTVDSGQSSSLTAIHEACAGLRAGAFAMAVAGGVHLNLTPEIARLEQEFGALSPSGHTYAFDRRADGYVRGEGAGLVLLKPLSAAVHDGDRIHAVISGSAVGNAGYQGAGLTVPSAAGQADVVRRALAEAGRDRTDIGYVEAHGTGTEVGDPVEAEALGAIFGGGDPVAIGSVKTNIGHTGAAAGVAGLIKTVLSIENGFIPASLNFVGADIDLAALGLRVNGTLTAWEAWPRRAGVSSFGMGGTNAHMIVEQAPSPEPSGVAPADGVTVPWVLSARSAEALVNQAGRLARHSGKSGIADVGWSLATTRARFGHRAVLIGRDREQLSEAARGLAAGVPGSGVVIGRAGEPGTTVFVFPGQGSQYLNMGRELHHRFPAFAAAFDAVVDALDPHLTLPLRQVIWGQDQTLLQNTEFAQPGLFAVQLAMAALLRSWGVEPEVLLGHSVGEVAAAQLAGVLSLPDAARLVAVRGRLMAGLPAGGAMVAAQIGEAEVTPLLGESVSVAAVNAPDSVVLSGPEAAVGAVVKRLVAQGRRVHRLAVSHAFHSALMEPMLEDFVSALADLTASEPRISLISNLTGELAGTGYGSAQYWVEHARKPVRFAAGMHTAAQLGGGVFVEVGPAAGLTADQDISVVTLTEGLAEPEAALTAAARMFTRGVHVEWPATFDGLGARRVDLPTYGFARRRYWAGARDDTAVSAPDAERLHDLRPDDQRRRLVELVCHHAAAVLGHAGRGDIEADRAFQDLGFSSMSGVELRNRLKAESALAGLALSRTMIFDYPTPIALAEHLAQQLSGGSHAESEAAGIWSLLHTIPISELRRTGLLEKLLLLAGQQEKPTSRAMDSDEIIDSMTPEALIAMTFEHGDDKG</sequence>
<comment type="pathway">
    <text evidence="1">Lipid metabolism.</text>
</comment>
<name>A0A1A6BJ75_MYCGO</name>
<dbReference type="GO" id="GO:0031177">
    <property type="term" value="F:phosphopantetheine binding"/>
    <property type="evidence" value="ECO:0007669"/>
    <property type="project" value="InterPro"/>
</dbReference>
<gene>
    <name evidence="10" type="ORF">A9W98_15185</name>
</gene>
<evidence type="ECO:0000256" key="1">
    <source>
        <dbReference type="ARBA" id="ARBA00005189"/>
    </source>
</evidence>
<evidence type="ECO:0000313" key="10">
    <source>
        <dbReference type="EMBL" id="OBS02380.1"/>
    </source>
</evidence>
<dbReference type="InterPro" id="IPR006162">
    <property type="entry name" value="Ppantetheine_attach_site"/>
</dbReference>
<dbReference type="InterPro" id="IPR050091">
    <property type="entry name" value="PKS_NRPS_Biosynth_Enz"/>
</dbReference>
<keyword evidence="5" id="KW-0276">Fatty acid metabolism</keyword>
<dbReference type="EMBL" id="MAEM01000192">
    <property type="protein sequence ID" value="OBS02380.1"/>
    <property type="molecule type" value="Genomic_DNA"/>
</dbReference>
<dbReference type="InterPro" id="IPR014031">
    <property type="entry name" value="Ketoacyl_synth_C"/>
</dbReference>
<dbReference type="Pfam" id="PF02801">
    <property type="entry name" value="Ketoacyl-synt_C"/>
    <property type="match status" value="1"/>
</dbReference>
<dbReference type="Pfam" id="PF16197">
    <property type="entry name" value="KAsynt_C_assoc"/>
    <property type="match status" value="1"/>
</dbReference>
<keyword evidence="4" id="KW-0808">Transferase</keyword>
<dbReference type="RefSeq" id="WP_065133447.1">
    <property type="nucleotide sequence ID" value="NZ_MAEM01000192.1"/>
</dbReference>
<dbReference type="SUPFAM" id="SSF53901">
    <property type="entry name" value="Thiolase-like"/>
    <property type="match status" value="1"/>
</dbReference>
<evidence type="ECO:0000256" key="4">
    <source>
        <dbReference type="ARBA" id="ARBA00022679"/>
    </source>
</evidence>
<evidence type="ECO:0000313" key="11">
    <source>
        <dbReference type="Proteomes" id="UP000093757"/>
    </source>
</evidence>
<dbReference type="InterPro" id="IPR020806">
    <property type="entry name" value="PKS_PP-bd"/>
</dbReference>
<dbReference type="InterPro" id="IPR032821">
    <property type="entry name" value="PKS_assoc"/>
</dbReference>
<accession>A0A1A6BJ75</accession>
<evidence type="ECO:0000256" key="7">
    <source>
        <dbReference type="ARBA" id="ARBA00023315"/>
    </source>
</evidence>
<dbReference type="PROSITE" id="PS52004">
    <property type="entry name" value="KS3_2"/>
    <property type="match status" value="1"/>
</dbReference>
<comment type="caution">
    <text evidence="10">The sequence shown here is derived from an EMBL/GenBank/DDBJ whole genome shotgun (WGS) entry which is preliminary data.</text>
</comment>
<dbReference type="InterPro" id="IPR014030">
    <property type="entry name" value="Ketoacyl_synth_N"/>
</dbReference>
<dbReference type="Pfam" id="PF00550">
    <property type="entry name" value="PP-binding"/>
    <property type="match status" value="1"/>
</dbReference>
<dbReference type="FunFam" id="1.10.1200.10:FF:000007">
    <property type="entry name" value="Probable polyketide synthase pks17"/>
    <property type="match status" value="1"/>
</dbReference>
<dbReference type="InterPro" id="IPR016039">
    <property type="entry name" value="Thiolase-like"/>
</dbReference>
<dbReference type="PROSITE" id="PS50075">
    <property type="entry name" value="CARRIER"/>
    <property type="match status" value="1"/>
</dbReference>
<evidence type="ECO:0000256" key="6">
    <source>
        <dbReference type="ARBA" id="ARBA00023098"/>
    </source>
</evidence>
<keyword evidence="6" id="KW-0443">Lipid metabolism</keyword>
<dbReference type="Pfam" id="PF00109">
    <property type="entry name" value="ketoacyl-synt"/>
    <property type="match status" value="1"/>
</dbReference>
<protein>
    <submittedName>
        <fullName evidence="10">Polyketide synthase</fullName>
    </submittedName>
</protein>
<evidence type="ECO:0000256" key="3">
    <source>
        <dbReference type="ARBA" id="ARBA00022553"/>
    </source>
</evidence>
<dbReference type="InterPro" id="IPR001227">
    <property type="entry name" value="Ac_transferase_dom_sf"/>
</dbReference>
<dbReference type="SMART" id="SM00823">
    <property type="entry name" value="PKS_PP"/>
    <property type="match status" value="1"/>
</dbReference>
<dbReference type="Gene3D" id="3.40.47.10">
    <property type="match status" value="1"/>
</dbReference>
<dbReference type="InterPro" id="IPR036736">
    <property type="entry name" value="ACP-like_sf"/>
</dbReference>
<dbReference type="Gene3D" id="3.30.70.3290">
    <property type="match status" value="1"/>
</dbReference>
<feature type="domain" description="Carrier" evidence="8">
    <location>
        <begin position="852"/>
        <end position="930"/>
    </location>
</feature>
<feature type="domain" description="Ketosynthase family 3 (KS3)" evidence="9">
    <location>
        <begin position="3"/>
        <end position="392"/>
    </location>
</feature>
<evidence type="ECO:0000256" key="2">
    <source>
        <dbReference type="ARBA" id="ARBA00022450"/>
    </source>
</evidence>
<dbReference type="Gene3D" id="1.10.1200.10">
    <property type="entry name" value="ACP-like"/>
    <property type="match status" value="1"/>
</dbReference>
<dbReference type="SMART" id="SM01294">
    <property type="entry name" value="PKS_PP_betabranch"/>
    <property type="match status" value="1"/>
</dbReference>
<dbReference type="InterPro" id="IPR014043">
    <property type="entry name" value="Acyl_transferase_dom"/>
</dbReference>
<dbReference type="AlphaFoldDB" id="A0A1A6BJ75"/>
<keyword evidence="2" id="KW-0596">Phosphopantetheine</keyword>
<dbReference type="PANTHER" id="PTHR43775">
    <property type="entry name" value="FATTY ACID SYNTHASE"/>
    <property type="match status" value="1"/>
</dbReference>
<dbReference type="Proteomes" id="UP000093757">
    <property type="component" value="Unassembled WGS sequence"/>
</dbReference>
<dbReference type="Gene3D" id="3.40.366.10">
    <property type="entry name" value="Malonyl-Coenzyme A Acyl Carrier Protein, domain 2"/>
    <property type="match status" value="1"/>
</dbReference>
<dbReference type="FunFam" id="3.40.366.10:FF:000002">
    <property type="entry name" value="Probable polyketide synthase 2"/>
    <property type="match status" value="1"/>
</dbReference>
<dbReference type="SUPFAM" id="SSF52151">
    <property type="entry name" value="FabD/lysophospholipase-like"/>
    <property type="match status" value="1"/>
</dbReference>
<organism evidence="10 11">
    <name type="scientific">Mycobacterium gordonae</name>
    <dbReference type="NCBI Taxonomy" id="1778"/>
    <lineage>
        <taxon>Bacteria</taxon>
        <taxon>Bacillati</taxon>
        <taxon>Actinomycetota</taxon>
        <taxon>Actinomycetes</taxon>
        <taxon>Mycobacteriales</taxon>
        <taxon>Mycobacteriaceae</taxon>
        <taxon>Mycobacterium</taxon>
    </lineage>
</organism>
<dbReference type="Pfam" id="PF00698">
    <property type="entry name" value="Acyl_transf_1"/>
    <property type="match status" value="1"/>
</dbReference>
<dbReference type="GO" id="GO:0006633">
    <property type="term" value="P:fatty acid biosynthetic process"/>
    <property type="evidence" value="ECO:0007669"/>
    <property type="project" value="TreeGrafter"/>
</dbReference>
<dbReference type="SUPFAM" id="SSF47336">
    <property type="entry name" value="ACP-like"/>
    <property type="match status" value="1"/>
</dbReference>
<dbReference type="OrthoDB" id="9778690at2"/>
<dbReference type="SUPFAM" id="SSF55048">
    <property type="entry name" value="Probable ACP-binding domain of malonyl-CoA ACP transacylase"/>
    <property type="match status" value="1"/>
</dbReference>
<dbReference type="SMART" id="SM00825">
    <property type="entry name" value="PKS_KS"/>
    <property type="match status" value="1"/>
</dbReference>
<evidence type="ECO:0000256" key="5">
    <source>
        <dbReference type="ARBA" id="ARBA00022832"/>
    </source>
</evidence>
<dbReference type="InterPro" id="IPR016036">
    <property type="entry name" value="Malonyl_transacylase_ACP-bd"/>
</dbReference>
<keyword evidence="7" id="KW-0012">Acyltransferase</keyword>
<dbReference type="SMART" id="SM00827">
    <property type="entry name" value="PKS_AT"/>
    <property type="match status" value="1"/>
</dbReference>
<proteinExistence type="predicted"/>
<dbReference type="InterPro" id="IPR016035">
    <property type="entry name" value="Acyl_Trfase/lysoPLipase"/>
</dbReference>
<evidence type="ECO:0000259" key="9">
    <source>
        <dbReference type="PROSITE" id="PS52004"/>
    </source>
</evidence>
<keyword evidence="3" id="KW-0597">Phosphoprotein</keyword>
<dbReference type="GO" id="GO:0004312">
    <property type="term" value="F:fatty acid synthase activity"/>
    <property type="evidence" value="ECO:0007669"/>
    <property type="project" value="TreeGrafter"/>
</dbReference>
<dbReference type="InterPro" id="IPR020841">
    <property type="entry name" value="PKS_Beta-ketoAc_synthase_dom"/>
</dbReference>
<dbReference type="CDD" id="cd00833">
    <property type="entry name" value="PKS"/>
    <property type="match status" value="1"/>
</dbReference>